<dbReference type="InterPro" id="IPR032710">
    <property type="entry name" value="NTF2-like_dom_sf"/>
</dbReference>
<dbReference type="InterPro" id="IPR045875">
    <property type="entry name" value="NTF2"/>
</dbReference>
<name>A0A1E5VN19_9POAL</name>
<protein>
    <submittedName>
        <fullName evidence="5">Nuclear transport factor 2</fullName>
    </submittedName>
</protein>
<dbReference type="EMBL" id="LWDX02034559">
    <property type="protein sequence ID" value="OEL26472.1"/>
    <property type="molecule type" value="Genomic_DNA"/>
</dbReference>
<dbReference type="SUPFAM" id="SSF54427">
    <property type="entry name" value="NTF2-like"/>
    <property type="match status" value="1"/>
</dbReference>
<dbReference type="InterPro" id="IPR018222">
    <property type="entry name" value="Nuclear_transport_factor_2_euk"/>
</dbReference>
<keyword evidence="2" id="KW-0963">Cytoplasm</keyword>
<dbReference type="GO" id="GO:0006606">
    <property type="term" value="P:protein import into nucleus"/>
    <property type="evidence" value="ECO:0007669"/>
    <property type="project" value="UniProtKB-ARBA"/>
</dbReference>
<dbReference type="GO" id="GO:0005737">
    <property type="term" value="C:cytoplasm"/>
    <property type="evidence" value="ECO:0007669"/>
    <property type="project" value="UniProtKB-SubCell"/>
</dbReference>
<feature type="compositionally biased region" description="Basic residues" evidence="3">
    <location>
        <begin position="76"/>
        <end position="131"/>
    </location>
</feature>
<evidence type="ECO:0000256" key="3">
    <source>
        <dbReference type="SAM" id="MobiDB-lite"/>
    </source>
</evidence>
<feature type="compositionally biased region" description="Basic residues" evidence="3">
    <location>
        <begin position="163"/>
        <end position="175"/>
    </location>
</feature>
<feature type="region of interest" description="Disordered" evidence="3">
    <location>
        <begin position="61"/>
        <end position="242"/>
    </location>
</feature>
<feature type="compositionally biased region" description="Basic residues" evidence="3">
    <location>
        <begin position="186"/>
        <end position="197"/>
    </location>
</feature>
<accession>A0A1E5VN19</accession>
<dbReference type="Proteomes" id="UP000095767">
    <property type="component" value="Unassembled WGS sequence"/>
</dbReference>
<evidence type="ECO:0000259" key="4">
    <source>
        <dbReference type="PROSITE" id="PS50177"/>
    </source>
</evidence>
<dbReference type="AlphaFoldDB" id="A0A1E5VN19"/>
<proteinExistence type="predicted"/>
<feature type="compositionally biased region" description="Basic residues" evidence="3">
    <location>
        <begin position="146"/>
        <end position="155"/>
    </location>
</feature>
<evidence type="ECO:0000256" key="1">
    <source>
        <dbReference type="ARBA" id="ARBA00004496"/>
    </source>
</evidence>
<dbReference type="STRING" id="888268.A0A1E5VN19"/>
<evidence type="ECO:0000313" key="6">
    <source>
        <dbReference type="Proteomes" id="UP000095767"/>
    </source>
</evidence>
<dbReference type="Pfam" id="PF02136">
    <property type="entry name" value="NTF2"/>
    <property type="match status" value="1"/>
</dbReference>
<feature type="compositionally biased region" description="Gly residues" evidence="3">
    <location>
        <begin position="232"/>
        <end position="241"/>
    </location>
</feature>
<dbReference type="FunFam" id="3.10.450.50:FF:000005">
    <property type="entry name" value="Nuclear transport factor 2"/>
    <property type="match status" value="1"/>
</dbReference>
<sequence length="365" mass="40950">MHFHYPVFVAHPGVQNADRRLTSGLVKSGGTATRSHETVAAGFHATLDTLVSAQARAAAMEGIGESDTADVAESRRRTHPRLLWPRRARPPPRTARPRLLCRRARRLVTGPPRRRTRPLRPCLLRRRRRARPPPPAPSSSSVRPDRRGRRERWRRIRPDSARKTRLPRLRPRHRFCSAAPPPARRPPLRPRPRRRAPTRNAAAAPTNTTTAGHQRRVADRSKPPYVQAMDGQGSGGGGAGSGDCDAVARAFVEYYYHTFDANRGALAALYGHTSMLSFEGHAVAGAEEIGRKLAQLPFEQCRHSPPFFFCQPSPSFPGSILVFPPRFFLLAGEEHQLRFSQMFQLVPNEQGSFFVQNDIFRLNYG</sequence>
<dbReference type="OrthoDB" id="6507044at2759"/>
<reference evidence="5 6" key="1">
    <citation type="submission" date="2016-09" db="EMBL/GenBank/DDBJ databases">
        <title>The draft genome of Dichanthelium oligosanthes: A C3 panicoid grass species.</title>
        <authorList>
            <person name="Studer A.J."/>
            <person name="Schnable J.C."/>
            <person name="Brutnell T.P."/>
        </authorList>
    </citation>
    <scope>NUCLEOTIDE SEQUENCE [LARGE SCALE GENOMIC DNA]</scope>
    <source>
        <strain evidence="6">cv. Kellogg 1175</strain>
        <tissue evidence="5">Leaf</tissue>
    </source>
</reference>
<dbReference type="GO" id="GO:0005635">
    <property type="term" value="C:nuclear envelope"/>
    <property type="evidence" value="ECO:0007669"/>
    <property type="project" value="UniProtKB-ARBA"/>
</dbReference>
<dbReference type="PROSITE" id="PS50177">
    <property type="entry name" value="NTF2_DOMAIN"/>
    <property type="match status" value="1"/>
</dbReference>
<evidence type="ECO:0000313" key="5">
    <source>
        <dbReference type="EMBL" id="OEL26472.1"/>
    </source>
</evidence>
<keyword evidence="6" id="KW-1185">Reference proteome</keyword>
<feature type="domain" description="NTF2" evidence="4">
    <location>
        <begin position="247"/>
        <end position="362"/>
    </location>
</feature>
<comment type="caution">
    <text evidence="5">The sequence shown here is derived from an EMBL/GenBank/DDBJ whole genome shotgun (WGS) entry which is preliminary data.</text>
</comment>
<dbReference type="Gene3D" id="3.10.450.50">
    <property type="match status" value="1"/>
</dbReference>
<organism evidence="5 6">
    <name type="scientific">Dichanthelium oligosanthes</name>
    <dbReference type="NCBI Taxonomy" id="888268"/>
    <lineage>
        <taxon>Eukaryota</taxon>
        <taxon>Viridiplantae</taxon>
        <taxon>Streptophyta</taxon>
        <taxon>Embryophyta</taxon>
        <taxon>Tracheophyta</taxon>
        <taxon>Spermatophyta</taxon>
        <taxon>Magnoliopsida</taxon>
        <taxon>Liliopsida</taxon>
        <taxon>Poales</taxon>
        <taxon>Poaceae</taxon>
        <taxon>PACMAD clade</taxon>
        <taxon>Panicoideae</taxon>
        <taxon>Panicodae</taxon>
        <taxon>Paniceae</taxon>
        <taxon>Dichantheliinae</taxon>
        <taxon>Dichanthelium</taxon>
    </lineage>
</organism>
<evidence type="ECO:0000256" key="2">
    <source>
        <dbReference type="ARBA" id="ARBA00022490"/>
    </source>
</evidence>
<comment type="subcellular location">
    <subcellularLocation>
        <location evidence="1">Cytoplasm</location>
    </subcellularLocation>
</comment>
<feature type="compositionally biased region" description="Low complexity" evidence="3">
    <location>
        <begin position="198"/>
        <end position="211"/>
    </location>
</feature>
<dbReference type="InterPro" id="IPR002075">
    <property type="entry name" value="NTF2_dom"/>
</dbReference>
<dbReference type="CDD" id="cd00780">
    <property type="entry name" value="NTF2"/>
    <property type="match status" value="1"/>
</dbReference>
<dbReference type="PANTHER" id="PTHR12612">
    <property type="entry name" value="NUCLEAR TRANSPORT FACTOR 2"/>
    <property type="match status" value="1"/>
</dbReference>
<gene>
    <name evidence="5" type="ORF">BAE44_0012509</name>
</gene>